<sequence length="106" mass="11206">MGSSSRFSLGAAVILLLVLASAMKAGAIRLDAETRASVSGRSNQMATDKPIGKNNVVDVVKGSAGLTSEMKKSVDVAASEVRAVAHKMPEFHEDYYGPSDHSPRHH</sequence>
<name>A0A3B6PRW1_WHEAT</name>
<dbReference type="OrthoDB" id="759753at2759"/>
<dbReference type="RefSeq" id="XP_044409941.1">
    <property type="nucleotide sequence ID" value="XM_044554006.1"/>
</dbReference>
<dbReference type="Gramene" id="TraesSYM6B03G03558140.1">
    <property type="protein sequence ID" value="TraesSYM6B03G03558140.1"/>
    <property type="gene ID" value="TraesSYM6B03G03558140"/>
</dbReference>
<organism evidence="2">
    <name type="scientific">Triticum aestivum</name>
    <name type="common">Wheat</name>
    <dbReference type="NCBI Taxonomy" id="4565"/>
    <lineage>
        <taxon>Eukaryota</taxon>
        <taxon>Viridiplantae</taxon>
        <taxon>Streptophyta</taxon>
        <taxon>Embryophyta</taxon>
        <taxon>Tracheophyta</taxon>
        <taxon>Spermatophyta</taxon>
        <taxon>Magnoliopsida</taxon>
        <taxon>Liliopsida</taxon>
        <taxon>Poales</taxon>
        <taxon>Poaceae</taxon>
        <taxon>BOP clade</taxon>
        <taxon>Pooideae</taxon>
        <taxon>Triticodae</taxon>
        <taxon>Triticeae</taxon>
        <taxon>Triticinae</taxon>
        <taxon>Triticum</taxon>
    </lineage>
</organism>
<dbReference type="Proteomes" id="UP000019116">
    <property type="component" value="Chromosome 6B"/>
</dbReference>
<dbReference type="AlphaFoldDB" id="A0A3B6PRW1"/>
<gene>
    <name evidence="2" type="primary">LOC123134844</name>
</gene>
<dbReference type="Gramene" id="TraesJUL6B03G03646490.1">
    <property type="protein sequence ID" value="TraesJUL6B03G03646490.1"/>
    <property type="gene ID" value="TraesJUL6B03G03646490"/>
</dbReference>
<feature type="chain" id="PRO_5043179075" evidence="1">
    <location>
        <begin position="28"/>
        <end position="106"/>
    </location>
</feature>
<dbReference type="Gramene" id="TraesSTA6B03G03604890.1">
    <property type="protein sequence ID" value="TraesSTA6B03G03604890.1"/>
    <property type="gene ID" value="TraesSTA6B03G03604890"/>
</dbReference>
<dbReference type="Gramene" id="TraesARI6B03G03576570.1">
    <property type="protein sequence ID" value="TraesARI6B03G03576570.1"/>
    <property type="gene ID" value="TraesARI6B03G03576570"/>
</dbReference>
<dbReference type="OMA" id="RSNQMAT"/>
<dbReference type="Gramene" id="TraesJAG6B03G03606490.1">
    <property type="protein sequence ID" value="TraesJAG6B03G03606490.1"/>
    <property type="gene ID" value="TraesJAG6B03G03606490"/>
</dbReference>
<keyword evidence="3" id="KW-1185">Reference proteome</keyword>
<dbReference type="Gramene" id="TraesCS6B03G1129300.1">
    <property type="protein sequence ID" value="TraesCS6B03G1129300.1.CDS"/>
    <property type="gene ID" value="TraesCS6B03G1129300"/>
</dbReference>
<reference evidence="2" key="1">
    <citation type="submission" date="2018-08" db="EMBL/GenBank/DDBJ databases">
        <authorList>
            <person name="Rossello M."/>
        </authorList>
    </citation>
    <scope>NUCLEOTIDE SEQUENCE [LARGE SCALE GENOMIC DNA]</scope>
    <source>
        <strain evidence="2">cv. Chinese Spring</strain>
    </source>
</reference>
<evidence type="ECO:0000313" key="2">
    <source>
        <dbReference type="EnsemblPlants" id="TraesCS6B02G399100.1"/>
    </source>
</evidence>
<evidence type="ECO:0000313" key="3">
    <source>
        <dbReference type="Proteomes" id="UP000019116"/>
    </source>
</evidence>
<accession>A0A3B6PRW1</accession>
<dbReference type="Gramene" id="TraesNOR6B03G03653170.1">
    <property type="protein sequence ID" value="TraesNOR6B03G03653170.1"/>
    <property type="gene ID" value="TraesNOR6B03G03653170"/>
</dbReference>
<dbReference type="Gramene" id="TraesWEE_scaffold_015976_01G000600.1">
    <property type="protein sequence ID" value="TraesWEE_scaffold_015976_01G000600.1"/>
    <property type="gene ID" value="TraesWEE_scaffold_015976_01G000600"/>
</dbReference>
<dbReference type="PaxDb" id="4565-Traes_6BL_4BC4AB4A2.2"/>
<dbReference type="Gramene" id="TraesPARA_EIv1.0_2102630.1">
    <property type="protein sequence ID" value="TraesPARA_EIv1.0_2102630.1.CDS"/>
    <property type="gene ID" value="TraesPARA_EIv1.0_2102630"/>
</dbReference>
<dbReference type="GeneID" id="123134844"/>
<dbReference type="Gramene" id="TraesROB_scaffold_018358_01G000100.1">
    <property type="protein sequence ID" value="TraesROB_scaffold_018358_01G000100.1"/>
    <property type="gene ID" value="TraesROB_scaffold_018358_01G000100"/>
</dbReference>
<feature type="signal peptide" evidence="1">
    <location>
        <begin position="1"/>
        <end position="27"/>
    </location>
</feature>
<dbReference type="Gramene" id="TraesRN6B0101106200.1">
    <property type="protein sequence ID" value="TraesRN6B0101106200.1"/>
    <property type="gene ID" value="TraesRN6B0101106200"/>
</dbReference>
<dbReference type="Gramene" id="TraesCLE_scaffold_012435_01G000100.1">
    <property type="protein sequence ID" value="TraesCLE_scaffold_012435_01G000100.1"/>
    <property type="gene ID" value="TraesCLE_scaffold_012435_01G000100"/>
</dbReference>
<evidence type="ECO:0000256" key="1">
    <source>
        <dbReference type="SAM" id="SignalP"/>
    </source>
</evidence>
<proteinExistence type="predicted"/>
<protein>
    <submittedName>
        <fullName evidence="2">Uncharacterized protein</fullName>
    </submittedName>
</protein>
<dbReference type="Gramene" id="TraesCS6B02G399100.1">
    <property type="protein sequence ID" value="TraesCS6B02G399100.1"/>
    <property type="gene ID" value="TraesCS6B02G399100"/>
</dbReference>
<keyword evidence="1" id="KW-0732">Signal</keyword>
<dbReference type="EnsemblPlants" id="TraesCS6B02G399100.1">
    <property type="protein sequence ID" value="TraesCS6B02G399100.1"/>
    <property type="gene ID" value="TraesCS6B02G399100"/>
</dbReference>
<dbReference type="Gramene" id="TraesCAD_scaffold_023529_01G000100.1">
    <property type="protein sequence ID" value="TraesCAD_scaffold_023529_01G000100.1"/>
    <property type="gene ID" value="TraesCAD_scaffold_023529_01G000100"/>
</dbReference>
<dbReference type="Gramene" id="TraesMAC6B03G03614410.1">
    <property type="protein sequence ID" value="TraesMAC6B03G03614410.1"/>
    <property type="gene ID" value="TraesMAC6B03G03614410"/>
</dbReference>
<reference evidence="2" key="2">
    <citation type="submission" date="2018-10" db="UniProtKB">
        <authorList>
            <consortium name="EnsemblPlants"/>
        </authorList>
    </citation>
    <scope>IDENTIFICATION</scope>
</reference>
<dbReference type="Gramene" id="TraesLAC6B03G03570930.1">
    <property type="protein sequence ID" value="TraesLAC6B03G03570930.1"/>
    <property type="gene ID" value="TraesLAC6B03G03570930"/>
</dbReference>